<keyword evidence="2" id="KW-1185">Reference proteome</keyword>
<comment type="caution">
    <text evidence="1">The sequence shown here is derived from an EMBL/GenBank/DDBJ whole genome shotgun (WGS) entry which is preliminary data.</text>
</comment>
<dbReference type="Proteomes" id="UP000823561">
    <property type="component" value="Chromosome 6"/>
</dbReference>
<evidence type="ECO:0000313" key="2">
    <source>
        <dbReference type="Proteomes" id="UP000823561"/>
    </source>
</evidence>
<gene>
    <name evidence="1" type="ORF">AALO_G00076200</name>
</gene>
<evidence type="ECO:0000313" key="1">
    <source>
        <dbReference type="EMBL" id="KAG5279294.1"/>
    </source>
</evidence>
<proteinExistence type="predicted"/>
<organism evidence="1 2">
    <name type="scientific">Alosa alosa</name>
    <name type="common">allis shad</name>
    <dbReference type="NCBI Taxonomy" id="278164"/>
    <lineage>
        <taxon>Eukaryota</taxon>
        <taxon>Metazoa</taxon>
        <taxon>Chordata</taxon>
        <taxon>Craniata</taxon>
        <taxon>Vertebrata</taxon>
        <taxon>Euteleostomi</taxon>
        <taxon>Actinopterygii</taxon>
        <taxon>Neopterygii</taxon>
        <taxon>Teleostei</taxon>
        <taxon>Clupei</taxon>
        <taxon>Clupeiformes</taxon>
        <taxon>Clupeoidei</taxon>
        <taxon>Clupeidae</taxon>
        <taxon>Alosa</taxon>
    </lineage>
</organism>
<sequence>MRRRLTKMKWKTAVSQPTSDNTLPCLPQTLRCKRFFRDIERPGGLLDGMVCWQGQCRLYFETPLGTRMYDTFKEAMNAALK</sequence>
<protein>
    <submittedName>
        <fullName evidence="1">Uncharacterized protein</fullName>
    </submittedName>
</protein>
<accession>A0AAV6GXZ7</accession>
<name>A0AAV6GXZ7_9TELE</name>
<dbReference type="EMBL" id="JADWDJ010000006">
    <property type="protein sequence ID" value="KAG5279294.1"/>
    <property type="molecule type" value="Genomic_DNA"/>
</dbReference>
<reference evidence="1" key="1">
    <citation type="submission" date="2020-10" db="EMBL/GenBank/DDBJ databases">
        <title>Chromosome-scale genome assembly of the Allis shad, Alosa alosa.</title>
        <authorList>
            <person name="Margot Z."/>
            <person name="Christophe K."/>
            <person name="Cabau C."/>
            <person name="Louis A."/>
            <person name="Berthelot C."/>
            <person name="Parey E."/>
            <person name="Roest Crollius H."/>
            <person name="Montfort J."/>
            <person name="Robinson-Rechavi M."/>
            <person name="Bucao C."/>
            <person name="Bouchez O."/>
            <person name="Gislard M."/>
            <person name="Lluch J."/>
            <person name="Milhes M."/>
            <person name="Lampietro C."/>
            <person name="Lopez Roques C."/>
            <person name="Donnadieu C."/>
            <person name="Braasch I."/>
            <person name="Desvignes T."/>
            <person name="Postlethwait J."/>
            <person name="Bobe J."/>
            <person name="Guiguen Y."/>
        </authorList>
    </citation>
    <scope>NUCLEOTIDE SEQUENCE</scope>
    <source>
        <strain evidence="1">M-15738</strain>
        <tissue evidence="1">Blood</tissue>
    </source>
</reference>
<dbReference type="AlphaFoldDB" id="A0AAV6GXZ7"/>